<gene>
    <name evidence="9" type="ORF">E3T27_11915</name>
</gene>
<dbReference type="PROSITE" id="PS51100">
    <property type="entry name" value="PTS_EIIB_TYPE_3"/>
    <property type="match status" value="1"/>
</dbReference>
<evidence type="ECO:0000259" key="8">
    <source>
        <dbReference type="PROSITE" id="PS51100"/>
    </source>
</evidence>
<dbReference type="PANTHER" id="PTHR34581:SF2">
    <property type="entry name" value="PTS SYSTEM N,N'-DIACETYLCHITOBIOSE-SPECIFIC EIIB COMPONENT"/>
    <property type="match status" value="1"/>
</dbReference>
<dbReference type="GO" id="GO:0016301">
    <property type="term" value="F:kinase activity"/>
    <property type="evidence" value="ECO:0007669"/>
    <property type="project" value="UniProtKB-KW"/>
</dbReference>
<dbReference type="Gene3D" id="3.40.50.2300">
    <property type="match status" value="1"/>
</dbReference>
<accession>A0A4R8ZGI6</accession>
<evidence type="ECO:0000256" key="4">
    <source>
        <dbReference type="ARBA" id="ARBA00022679"/>
    </source>
</evidence>
<evidence type="ECO:0000256" key="5">
    <source>
        <dbReference type="ARBA" id="ARBA00022683"/>
    </source>
</evidence>
<dbReference type="InterPro" id="IPR036095">
    <property type="entry name" value="PTS_EIIB-like_sf"/>
</dbReference>
<dbReference type="Pfam" id="PF02302">
    <property type="entry name" value="PTS_IIB"/>
    <property type="match status" value="1"/>
</dbReference>
<keyword evidence="3" id="KW-0762">Sugar transport</keyword>
<keyword evidence="10" id="KW-1185">Reference proteome</keyword>
<keyword evidence="1" id="KW-0813">Transport</keyword>
<dbReference type="GO" id="GO:0009401">
    <property type="term" value="P:phosphoenolpyruvate-dependent sugar phosphotransferase system"/>
    <property type="evidence" value="ECO:0007669"/>
    <property type="project" value="UniProtKB-KW"/>
</dbReference>
<sequence>MRIHIVCGAGASSTFVALRLRTSAAARGIAAQVTAGSESDLASMLPVIDVLLVGPHLEALFARIQQQAAAAGVQASLMSTTVFTARDGEEALDLVLVMAGTRS</sequence>
<dbReference type="InterPro" id="IPR003501">
    <property type="entry name" value="PTS_EIIB_2/3"/>
</dbReference>
<evidence type="ECO:0000256" key="6">
    <source>
        <dbReference type="ARBA" id="ARBA00022777"/>
    </source>
</evidence>
<dbReference type="AlphaFoldDB" id="A0A4R8ZGI6"/>
<dbReference type="PANTHER" id="PTHR34581">
    <property type="entry name" value="PTS SYSTEM N,N'-DIACETYLCHITOBIOSE-SPECIFIC EIIB COMPONENT"/>
    <property type="match status" value="1"/>
</dbReference>
<keyword evidence="2" id="KW-0597">Phosphoprotein</keyword>
<comment type="caution">
    <text evidence="9">The sequence shown here is derived from an EMBL/GenBank/DDBJ whole genome shotgun (WGS) entry which is preliminary data.</text>
</comment>
<dbReference type="InterPro" id="IPR051819">
    <property type="entry name" value="PTS_sugar-specific_EIIB"/>
</dbReference>
<dbReference type="GO" id="GO:0008982">
    <property type="term" value="F:protein-N(PI)-phosphohistidine-sugar phosphotransferase activity"/>
    <property type="evidence" value="ECO:0007669"/>
    <property type="project" value="InterPro"/>
</dbReference>
<dbReference type="EMBL" id="SOGT01000012">
    <property type="protein sequence ID" value="TFD25439.1"/>
    <property type="molecule type" value="Genomic_DNA"/>
</dbReference>
<feature type="modified residue" description="Phosphocysteine; by EIIA" evidence="7">
    <location>
        <position position="7"/>
    </location>
</feature>
<feature type="domain" description="PTS EIIB type-3" evidence="8">
    <location>
        <begin position="1"/>
        <end position="103"/>
    </location>
</feature>
<evidence type="ECO:0000256" key="7">
    <source>
        <dbReference type="PROSITE-ProRule" id="PRU00423"/>
    </source>
</evidence>
<keyword evidence="4" id="KW-0808">Transferase</keyword>
<dbReference type="Proteomes" id="UP000298424">
    <property type="component" value="Unassembled WGS sequence"/>
</dbReference>
<dbReference type="OrthoDB" id="9808134at2"/>
<evidence type="ECO:0000256" key="1">
    <source>
        <dbReference type="ARBA" id="ARBA00022448"/>
    </source>
</evidence>
<evidence type="ECO:0000313" key="9">
    <source>
        <dbReference type="EMBL" id="TFD25439.1"/>
    </source>
</evidence>
<keyword evidence="6" id="KW-0418">Kinase</keyword>
<evidence type="ECO:0000256" key="2">
    <source>
        <dbReference type="ARBA" id="ARBA00022553"/>
    </source>
</evidence>
<protein>
    <submittedName>
        <fullName evidence="9">PTS IIB subunit</fullName>
    </submittedName>
</protein>
<dbReference type="InterPro" id="IPR013012">
    <property type="entry name" value="PTS_EIIB_3"/>
</dbReference>
<proteinExistence type="predicted"/>
<keyword evidence="5" id="KW-0598">Phosphotransferase system</keyword>
<name>A0A4R8ZGI6_9MICO</name>
<organism evidence="9 10">
    <name type="scientific">Cryobacterium lyxosi</name>
    <dbReference type="NCBI Taxonomy" id="1259228"/>
    <lineage>
        <taxon>Bacteria</taxon>
        <taxon>Bacillati</taxon>
        <taxon>Actinomycetota</taxon>
        <taxon>Actinomycetes</taxon>
        <taxon>Micrococcales</taxon>
        <taxon>Microbacteriaceae</taxon>
        <taxon>Cryobacterium</taxon>
    </lineage>
</organism>
<dbReference type="SUPFAM" id="SSF52794">
    <property type="entry name" value="PTS system IIB component-like"/>
    <property type="match status" value="1"/>
</dbReference>
<dbReference type="RefSeq" id="WP_104198456.1">
    <property type="nucleotide sequence ID" value="NZ_SOGT01000012.1"/>
</dbReference>
<evidence type="ECO:0000256" key="3">
    <source>
        <dbReference type="ARBA" id="ARBA00022597"/>
    </source>
</evidence>
<evidence type="ECO:0000313" key="10">
    <source>
        <dbReference type="Proteomes" id="UP000298424"/>
    </source>
</evidence>
<reference evidence="9 10" key="1">
    <citation type="submission" date="2019-03" db="EMBL/GenBank/DDBJ databases">
        <title>Genomics of glacier-inhabiting Cryobacterium strains.</title>
        <authorList>
            <person name="Liu Q."/>
            <person name="Xin Y.-H."/>
        </authorList>
    </citation>
    <scope>NUCLEOTIDE SEQUENCE [LARGE SCALE GENOMIC DNA]</scope>
    <source>
        <strain evidence="9 10">TMT1-1</strain>
    </source>
</reference>